<dbReference type="PANTHER" id="PTHR10044">
    <property type="entry name" value="INHIBITOR OF APOPTOSIS"/>
    <property type="match status" value="1"/>
</dbReference>
<evidence type="ECO:0000313" key="4">
    <source>
        <dbReference type="Proteomes" id="UP000663829"/>
    </source>
</evidence>
<protein>
    <recommendedName>
        <fullName evidence="5">UBC core domain-containing protein</fullName>
    </recommendedName>
</protein>
<proteinExistence type="predicted"/>
<dbReference type="InterPro" id="IPR001370">
    <property type="entry name" value="BIR_rpt"/>
</dbReference>
<feature type="compositionally biased region" description="Low complexity" evidence="1">
    <location>
        <begin position="3977"/>
        <end position="3990"/>
    </location>
</feature>
<feature type="compositionally biased region" description="Polar residues" evidence="1">
    <location>
        <begin position="1545"/>
        <end position="1560"/>
    </location>
</feature>
<sequence length="4179" mass="476705">MDSEPTPQVPSVNIKLIKSVDYNSTLNCLIGINNQNELFVCNADNLSTVYFLAQSDEVIEIMSSNDKCLFVTPTQLYVRQLYQGLYLLNTIKSVTGNNARIELTLSDAQLLLQILSSIDLSSVPHVTTFYDYLKQEIESSSTTISTQQWQTIAFSYDCLLLIKICSDIIRLVKQLNKQPLPGIVVVGLLYDYLTRCQQQQQIQENNSNDDVDSTTKENININDSSLFKHLTKPGEITTSKDTQKSMLSEAARLSTFSLWPHSSCRWLSPEAMATAGFFYSALKDNDDRALCFACTVCLVCWEPSDMPTSEHERHSPNCPFVKGEFTENVPIRTTCATQPGKYIYDTETKWLIKSNELISNRYLLFMDGQWLIRLCDISSVLNIYTLFSFKPVIDQLSEAAMKSDQKISSSDTISINSIDPLITKYHMPLIPLALTMFDKQSHSPNDYLVFCLSHVSNTNICCLTGVTIKHLIPIIHSSQTTMPSDQQQQSPFPYSYTLDDFPKPTSFYEKPSFIEEDEAFEQPPGGAFVVGGKDDDDPYSKYLEFSISHFIDLQNKKKKKKPTTPSSSPSQQSQQPQQIKNIMEVLEKTKSNQLEMITDQNDEKPKPDLSSTANDVNLTSIDEDENKLKNNSIKIECMIEISNLKQQPKQGYIYQLTNRKLLIFISTDNYVYSFILKISSDLNSIKIISTDYVCQNESIINSVCPLFLEEDQDNELTEEDTTDEEVEEEEETTTEMLDDVDELDIDCGGRVEMRMNTEQTAKQGRKCYLFSMKSGHLVLYDAYKSMRKTSELNLTTDSNNISKEQPNTVGYVSVSLPYQIERCVHIRGSETIYVWSHENVYKHNLRDLFPSYFLKHDDKTSTPLLPLLNPMDEQRLLAAVSDDSPQLSTTMSKNSVYSLVALRQLFSLTEYEQDSTFFFAQHNQYWIDIVSEQQQVNKHHVMNEQQQPSNQRLSSSTRTWRLQNCSKEPNTTTTTPPYTHIFDIQTTMPSILGCIEFRYTLNRTYHYQGQLNVTLVHVKESNDVDHQIQIPQLSTATSSLSSNNYDILAGPYDLYEYFESSTNDNGLIYLTSYEMLKYKSKRYRLIIEAKPTSSSNQQQPQPFPIDVVSLTLRRYKKKCLIPRVQLFERSTIDCLVNTCLNTKSNDKLMLTLDILNFILYALSKQERFHRIQQLFISQLDTFFKKTYVNGTRTIARKTSTLIYLLSTTAKNEQTLAFVKQFLNQFQGNILHFKSSASLKWFFVVIGQWLLTYPELIASKILITLLDLSKYTCEHKNYYTQILKSRFGLFQDPFEVDLFDFDLSTFLECCLKNRESSSNGQIFAPQPLPPPQQQPSTVLSTGSIGVVPNGTSPAVAASATSDTLLSSSNIQYYLSKLMPLPLLSSNVYLKPMPGLLEVLPLNYVFHSSSDGTRLEKVDITNLSALRGFDSAVTTITGTHTQVNNPFTFSGNMNNYYDSIYMLPSHSATGMPPPPPPVTHTYLPQDASAGLSSFGKLNKQQQEKYSKLKYITKKTKNSATLSSTSSATMKKSSTSLSDLFTSTNSSKNPLSSTLVSKKTNQLSKKHDIKKRKVTTTTSDILNYMTNAMAKGQFPALYQVAVDRLHSGGRSHFVLDFGQQVTFTDILIPSCYEVGSLSLDFWSISERTDCQRLFSTNQISLNPFYLNDIQPPVIGRYIKITLIGKYNMSSSSLRLPCGYFFGYPFVTTKTKHRQQLENDENHNKKQLSIISGHYEAIVANYSLHRTRLIELLNNLPIMDNENITNTIEKVYRDCLYYQMQMNMARKNIQKCRQLLKQNVNDDEYIEQPEKKNISSDYIRVLVDLITNALASLSAVLQQNQNSKLLLTSNSTQSLYNLTLNNALELFDEYGINHLYLNDMPKRLLKTFSYYSWWPEFVRICLKTYFVNDFTNIHFSYYKKNLFCSLIDLCEQTLLPMLSLSSTSNMSAVQDLLLFTQYRCLSTAYLNSLLELISISTDKQSSSLEWLLSFLNRLSDKQLIPVQLNKNMSNRIKTVLYRSHTNAPTAMDTDNNENNLLINLKQPSPLNSVSSTSNVPSLVSNLENFLNTSSIIHTPRSNSSGNYRKKRKETLIKKATKTATVAQTATTVPSSHTNLSLLTNNKNNEQPATAWFNQINVNDVFVEKMDVDIENSSPKKSFLSCFYCNRSLCLNVTRSLVKLLINSFYNDNKNDNVSSIPHDLFLLICKCLSAITRSCYPMLVLDEFLTYEQLKLLLGYSSGKIVNKEKNIYIRQSSPWIQHAINGLLLDLIDNENSLDIDERKTGSPKNTTDTSSIIDISTKQPQQLFDLFTQNLLLKKPDNDTTNSVELPSMIDENTSDVGATGDMDLMDSKSTENDQYIDDEEEDNSNTVSEKTKPFKKKYSAIKKSKKKSTSNTSTYYSPQQIVIQFTNDNSGSMNLPDEELLYSVMKHTLSALPISSTATTLHQNILWDNDFTEPPFNEVTITTGQKLSSQSIVDIVPFSLDNRLDGTLYYVLDLYTMNRSYNTQTALQTFYLTNIYNVFCYDIKMPEVISTPSIIPNYHRQSESTCEMINNVLQSMFYDQLPSTKIQTISSSYSLLTNLDRLLSNYLTFSLLNYSRNIGTENKLVQDNASVNHSSSSSSPPINQTLKPLIYMSIDTLEYILNYIHKQNDFLTPKIWHHLFTILYYTSTNKQLAHQMKIKWFNETADTIFIHVLFQFFKAPYEMFDENTLEIITNYFERLFMCEEQQSKIVNGKRTADEPHDTSTMTQPIVEQNIPYDRSYLNSLITILNRFITDNFYMINGPLNCHLKLLNYYSKIDFINASMSKKTTLIKSIIDFVWEYIRSYSTLNFTLNNVHPLICFLNYDRKQRSSSSIQSSTVPSQSSSSKMPYKVSTTMTTTEQANNLPTSLNPKSTSRHNGLRENCVRQLIIFMTKLIRAQQDNIDDMISTTATITAEQTQPEQQQQRKHFKRYEANEAGNDHQESKMEEKEVNSLTTTTSKQQESFVLECVYIEKLLSILSACHSAIDSSSSLSTSIKFLATTFIMNDNHINKQNSFPYSSFVHVTIRLNSNDLLSIGDCVYYCLTSYVKKSDYILPIVCNYLSTYPLISSPLILYIILVLQNHKSLIDALNKYPLFQILINGIISSSKYFFQTRSTVIPTIQRTYDMRQNLQLILANNNINAATTSAYSNFPPNTFTQYIPSFSGASVPSIGTNSMKYSQVVAEGQNALTSILLAPSTTNGQQALPSSYFLPSASSISKPYKYGDYGNYSTQQYSLTPQQIEKQQLTAPPLGLINIAAEGQITCSDPNSSPPDILISSSTNLTSQTHRRLRASPWSYHFSANEERCTLTLHFPRVYTIKNIVISTFTQIAMNHHWGTGAAVGSGAAGTVANNFMIDGTYGNSSNTTINNSQSPSAVSVEISKDGYYFVPCGVPLFTYGLQTINISLTQVELVKKIRLNLYKPYDHDTIGLQQISCYGYCAYDQQSLMQQCLTYPTMTSTVYGLSQQPTSHKQKSSKSSVITPTWSSYDTESKMMYSALTKTSQQQQQSQFDNSSIQSMSTSDELRSCLNWLKLFHVCIYRQQHGETNEQLLSCITDEFLYVCCSLLNNNVDINNEMLVERILIHLGNHYCTSEKLLYMYDLLFDIAMKKEFITTNRVIYIINELKSDNQVTYLLKKLIDSNIDDIPPELLHTCACILWRYEKKSDSNELFTISQTLIEKCFNHLISPTTSLSVSQATGWILCSFGQLYPKILIEKLTHLQQLSISVVFELSKYLSQTIPFLEEFIQTDLFSQLVQQLHVHIQYIIDSNYRDLNEDIVNNGLDYFIQISRYSVVQQWFSQTPKAIEIWQKLLNLLSTNTTYLPLELLTKLISLLNNLSLQSSTNAENMQLIAKYLTKLTHDRLVEQRSLVGYIQYILSEIVLNDEKVQLYINTFDYQIEQTTTMKSQQDHPCFDTGHNHFLFKDVSITMNVGQLIQKLFGNNYLQANIWTAMNYLQQQQQQSKLNNTNNQQQQSEKEKERDHSRRQRSVNSKSSSTSLKVVSLKSFASKTKSSMSTSSSKRVPKQTSTSATKQDDQQSSVSWEYVHFILYVDDQPRQFIVPKSVRLNELLLSFNCRSLDKYPVDVIRFGFHNHIISSCLITVINENKAILQIDENTQNEKAKDDQQHLLSSDKDYSTLLDIFILHDGLKILAQHFSRNYPTI</sequence>
<comment type="caution">
    <text evidence="2">The sequence shown here is derived from an EMBL/GenBank/DDBJ whole genome shotgun (WGS) entry which is preliminary data.</text>
</comment>
<feature type="compositionally biased region" description="Polar residues" evidence="1">
    <location>
        <begin position="4041"/>
        <end position="4052"/>
    </location>
</feature>
<feature type="region of interest" description="Disordered" evidence="1">
    <location>
        <begin position="4029"/>
        <end position="4052"/>
    </location>
</feature>
<feature type="region of interest" description="Disordered" evidence="1">
    <location>
        <begin position="1536"/>
        <end position="1568"/>
    </location>
</feature>
<evidence type="ECO:0000313" key="2">
    <source>
        <dbReference type="EMBL" id="CAF0877975.1"/>
    </source>
</evidence>
<dbReference type="Proteomes" id="UP000681722">
    <property type="component" value="Unassembled WGS sequence"/>
</dbReference>
<feature type="compositionally biased region" description="Polar residues" evidence="1">
    <location>
        <begin position="2873"/>
        <end position="2895"/>
    </location>
</feature>
<feature type="region of interest" description="Disordered" evidence="1">
    <location>
        <begin position="3977"/>
        <end position="4013"/>
    </location>
</feature>
<dbReference type="OrthoDB" id="2196114at2759"/>
<organism evidence="2 4">
    <name type="scientific">Didymodactylos carnosus</name>
    <dbReference type="NCBI Taxonomy" id="1234261"/>
    <lineage>
        <taxon>Eukaryota</taxon>
        <taxon>Metazoa</taxon>
        <taxon>Spiralia</taxon>
        <taxon>Gnathifera</taxon>
        <taxon>Rotifera</taxon>
        <taxon>Eurotatoria</taxon>
        <taxon>Bdelloidea</taxon>
        <taxon>Philodinida</taxon>
        <taxon>Philodinidae</taxon>
        <taxon>Didymodactylos</taxon>
    </lineage>
</organism>
<feature type="compositionally biased region" description="Polar residues" evidence="1">
    <location>
        <begin position="2317"/>
        <end position="2335"/>
    </location>
</feature>
<evidence type="ECO:0000313" key="3">
    <source>
        <dbReference type="EMBL" id="CAF3664605.1"/>
    </source>
</evidence>
<feature type="compositionally biased region" description="Polar residues" evidence="1">
    <location>
        <begin position="609"/>
        <end position="618"/>
    </location>
</feature>
<reference evidence="2" key="1">
    <citation type="submission" date="2021-02" db="EMBL/GenBank/DDBJ databases">
        <authorList>
            <person name="Nowell W R."/>
        </authorList>
    </citation>
    <scope>NUCLEOTIDE SEQUENCE</scope>
</reference>
<feature type="region of interest" description="Disordered" evidence="1">
    <location>
        <begin position="598"/>
        <end position="618"/>
    </location>
</feature>
<feature type="compositionally biased region" description="Low complexity" evidence="1">
    <location>
        <begin position="2850"/>
        <end position="2872"/>
    </location>
</feature>
<dbReference type="EMBL" id="CAJOBC010001221">
    <property type="protein sequence ID" value="CAF3664605.1"/>
    <property type="molecule type" value="Genomic_DNA"/>
</dbReference>
<dbReference type="SMART" id="SM00238">
    <property type="entry name" value="BIR"/>
    <property type="match status" value="1"/>
</dbReference>
<evidence type="ECO:0000256" key="1">
    <source>
        <dbReference type="SAM" id="MobiDB-lite"/>
    </source>
</evidence>
<evidence type="ECO:0008006" key="5">
    <source>
        <dbReference type="Google" id="ProtNLM"/>
    </source>
</evidence>
<dbReference type="Gene3D" id="1.10.1170.10">
    <property type="entry name" value="Inhibitor Of Apoptosis Protein (2mihbC-IAP-1), Chain A"/>
    <property type="match status" value="1"/>
</dbReference>
<keyword evidence="4" id="KW-1185">Reference proteome</keyword>
<dbReference type="Pfam" id="PF00653">
    <property type="entry name" value="BIR"/>
    <property type="match status" value="1"/>
</dbReference>
<dbReference type="InterPro" id="IPR050784">
    <property type="entry name" value="IAP"/>
</dbReference>
<feature type="compositionally biased region" description="Low complexity" evidence="1">
    <location>
        <begin position="563"/>
        <end position="578"/>
    </location>
</feature>
<dbReference type="EMBL" id="CAJNOQ010001221">
    <property type="protein sequence ID" value="CAF0877975.1"/>
    <property type="molecule type" value="Genomic_DNA"/>
</dbReference>
<dbReference type="Proteomes" id="UP000663829">
    <property type="component" value="Unassembled WGS sequence"/>
</dbReference>
<dbReference type="GO" id="GO:0005634">
    <property type="term" value="C:nucleus"/>
    <property type="evidence" value="ECO:0007669"/>
    <property type="project" value="TreeGrafter"/>
</dbReference>
<dbReference type="PROSITE" id="PS50143">
    <property type="entry name" value="BIR_REPEAT_2"/>
    <property type="match status" value="1"/>
</dbReference>
<feature type="region of interest" description="Disordered" evidence="1">
    <location>
        <begin position="2315"/>
        <end position="2347"/>
    </location>
</feature>
<feature type="non-terminal residue" evidence="2">
    <location>
        <position position="1"/>
    </location>
</feature>
<dbReference type="PANTHER" id="PTHR10044:SF139">
    <property type="entry name" value="DEATH-ASSOCIATED INHIBITOR OF APOPTOSIS 2"/>
    <property type="match status" value="1"/>
</dbReference>
<feature type="region of interest" description="Disordered" evidence="1">
    <location>
        <begin position="2850"/>
        <end position="2895"/>
    </location>
</feature>
<dbReference type="CDD" id="cd00022">
    <property type="entry name" value="BIR"/>
    <property type="match status" value="1"/>
</dbReference>
<name>A0A813XLI5_9BILA</name>
<gene>
    <name evidence="2" type="ORF">GPM918_LOCUS7455</name>
    <name evidence="3" type="ORF">SRO942_LOCUS7455</name>
</gene>
<dbReference type="GO" id="GO:0005737">
    <property type="term" value="C:cytoplasm"/>
    <property type="evidence" value="ECO:0007669"/>
    <property type="project" value="TreeGrafter"/>
</dbReference>
<feature type="region of interest" description="Disordered" evidence="1">
    <location>
        <begin position="554"/>
        <end position="578"/>
    </location>
</feature>
<accession>A0A813XLI5</accession>
<dbReference type="SUPFAM" id="SSF57924">
    <property type="entry name" value="Inhibitor of apoptosis (IAP) repeat"/>
    <property type="match status" value="1"/>
</dbReference>